<dbReference type="RefSeq" id="WP_079701106.1">
    <property type="nucleotide sequence ID" value="NZ_FUYR01000001.1"/>
</dbReference>
<dbReference type="Pfam" id="PF11827">
    <property type="entry name" value="DUF3347"/>
    <property type="match status" value="1"/>
</dbReference>
<protein>
    <recommendedName>
        <fullName evidence="2">DUF3347 domain-containing protein</fullName>
    </recommendedName>
</protein>
<keyword evidence="4" id="KW-1185">Reference proteome</keyword>
<evidence type="ECO:0000313" key="4">
    <source>
        <dbReference type="Proteomes" id="UP000189981"/>
    </source>
</evidence>
<evidence type="ECO:0000259" key="2">
    <source>
        <dbReference type="Pfam" id="PF11827"/>
    </source>
</evidence>
<accession>A0A1T5ABS6</accession>
<feature type="chain" id="PRO_5012752633" description="DUF3347 domain-containing protein" evidence="1">
    <location>
        <begin position="18"/>
        <end position="185"/>
    </location>
</feature>
<dbReference type="EMBL" id="FUYR01000001">
    <property type="protein sequence ID" value="SKB32143.1"/>
    <property type="molecule type" value="Genomic_DNA"/>
</dbReference>
<dbReference type="AlphaFoldDB" id="A0A1T5ABS6"/>
<keyword evidence="1" id="KW-0732">Signal</keyword>
<feature type="domain" description="DUF3347" evidence="2">
    <location>
        <begin position="48"/>
        <end position="140"/>
    </location>
</feature>
<dbReference type="PROSITE" id="PS51257">
    <property type="entry name" value="PROKAR_LIPOPROTEIN"/>
    <property type="match status" value="1"/>
</dbReference>
<evidence type="ECO:0000256" key="1">
    <source>
        <dbReference type="SAM" id="SignalP"/>
    </source>
</evidence>
<sequence length="185" mass="19970">MKTILLSLTLAATLFVACNNVGSEKKLADSTTSVSNEGSTPAKTVSNILGDYLEIKNALTKDNDADAASAATKLAGSLQGFDKTALNADQTKVYNDIEADAIEHAEHIASNKGNLVHQREHFETLSAEMYELVKVMGAGQKLYYTNCPMYNKNKGANWLSESKEVSNPYLGQAMLTCGTVKEELN</sequence>
<evidence type="ECO:0000313" key="3">
    <source>
        <dbReference type="EMBL" id="SKB32143.1"/>
    </source>
</evidence>
<name>A0A1T5ABS6_9SPHI</name>
<reference evidence="4" key="1">
    <citation type="submission" date="2017-02" db="EMBL/GenBank/DDBJ databases">
        <authorList>
            <person name="Varghese N."/>
            <person name="Submissions S."/>
        </authorList>
    </citation>
    <scope>NUCLEOTIDE SEQUENCE [LARGE SCALE GENOMIC DNA]</scope>
    <source>
        <strain evidence="4">DSM 22385</strain>
    </source>
</reference>
<dbReference type="STRING" id="572036.SAMN05661099_0536"/>
<feature type="signal peptide" evidence="1">
    <location>
        <begin position="1"/>
        <end position="17"/>
    </location>
</feature>
<organism evidence="3 4">
    <name type="scientific">Daejeonella lutea</name>
    <dbReference type="NCBI Taxonomy" id="572036"/>
    <lineage>
        <taxon>Bacteria</taxon>
        <taxon>Pseudomonadati</taxon>
        <taxon>Bacteroidota</taxon>
        <taxon>Sphingobacteriia</taxon>
        <taxon>Sphingobacteriales</taxon>
        <taxon>Sphingobacteriaceae</taxon>
        <taxon>Daejeonella</taxon>
    </lineage>
</organism>
<gene>
    <name evidence="3" type="ORF">SAMN05661099_0536</name>
</gene>
<dbReference type="InterPro" id="IPR021782">
    <property type="entry name" value="DUF3347"/>
</dbReference>
<proteinExistence type="predicted"/>
<dbReference type="Proteomes" id="UP000189981">
    <property type="component" value="Unassembled WGS sequence"/>
</dbReference>
<dbReference type="OrthoDB" id="5513217at2"/>